<dbReference type="OrthoDB" id="5244857at2759"/>
<feature type="region of interest" description="Disordered" evidence="2">
    <location>
        <begin position="137"/>
        <end position="221"/>
    </location>
</feature>
<feature type="compositionally biased region" description="Low complexity" evidence="2">
    <location>
        <begin position="288"/>
        <end position="297"/>
    </location>
</feature>
<dbReference type="GO" id="GO:0031145">
    <property type="term" value="P:anaphase-promoting complex-dependent catabolic process"/>
    <property type="evidence" value="ECO:0007669"/>
    <property type="project" value="InterPro"/>
</dbReference>
<keyword evidence="4" id="KW-1185">Reference proteome</keyword>
<dbReference type="GO" id="GO:0005680">
    <property type="term" value="C:anaphase-promoting complex"/>
    <property type="evidence" value="ECO:0007669"/>
    <property type="project" value="InterPro"/>
</dbReference>
<comment type="caution">
    <text evidence="3">The sequence shown here is derived from an EMBL/GenBank/DDBJ whole genome shotgun (WGS) entry which is preliminary data.</text>
</comment>
<proteinExistence type="predicted"/>
<dbReference type="EMBL" id="JAGPXF010000002">
    <property type="protein sequence ID" value="KAH7256322.1"/>
    <property type="molecule type" value="Genomic_DNA"/>
</dbReference>
<feature type="compositionally biased region" description="Basic residues" evidence="2">
    <location>
        <begin position="304"/>
        <end position="316"/>
    </location>
</feature>
<evidence type="ECO:0000256" key="2">
    <source>
        <dbReference type="SAM" id="MobiDB-lite"/>
    </source>
</evidence>
<feature type="region of interest" description="Disordered" evidence="2">
    <location>
        <begin position="242"/>
        <end position="323"/>
    </location>
</feature>
<protein>
    <submittedName>
        <fullName evidence="3">Uncharacterized protein</fullName>
    </submittedName>
</protein>
<feature type="region of interest" description="Disordered" evidence="2">
    <location>
        <begin position="790"/>
        <end position="829"/>
    </location>
</feature>
<feature type="region of interest" description="Disordered" evidence="2">
    <location>
        <begin position="448"/>
        <end position="481"/>
    </location>
</feature>
<evidence type="ECO:0000313" key="4">
    <source>
        <dbReference type="Proteomes" id="UP000813427"/>
    </source>
</evidence>
<dbReference type="Pfam" id="PF10471">
    <property type="entry name" value="ANAPC_CDC26"/>
    <property type="match status" value="1"/>
</dbReference>
<feature type="region of interest" description="Disordered" evidence="2">
    <location>
        <begin position="366"/>
        <end position="401"/>
    </location>
</feature>
<organism evidence="3 4">
    <name type="scientific">Fusarium tricinctum</name>
    <dbReference type="NCBI Taxonomy" id="61284"/>
    <lineage>
        <taxon>Eukaryota</taxon>
        <taxon>Fungi</taxon>
        <taxon>Dikarya</taxon>
        <taxon>Ascomycota</taxon>
        <taxon>Pezizomycotina</taxon>
        <taxon>Sordariomycetes</taxon>
        <taxon>Hypocreomycetidae</taxon>
        <taxon>Hypocreales</taxon>
        <taxon>Nectriaceae</taxon>
        <taxon>Fusarium</taxon>
        <taxon>Fusarium tricinctum species complex</taxon>
    </lineage>
</organism>
<feature type="region of interest" description="Disordered" evidence="2">
    <location>
        <begin position="690"/>
        <end position="712"/>
    </location>
</feature>
<feature type="region of interest" description="Disordered" evidence="2">
    <location>
        <begin position="9"/>
        <end position="71"/>
    </location>
</feature>
<feature type="compositionally biased region" description="Basic and acidic residues" evidence="2">
    <location>
        <begin position="806"/>
        <end position="829"/>
    </location>
</feature>
<accession>A0A8K0S3W5</accession>
<dbReference type="InterPro" id="IPR018860">
    <property type="entry name" value="APC_suCDC26"/>
</dbReference>
<feature type="compositionally biased region" description="Low complexity" evidence="2">
    <location>
        <begin position="631"/>
        <end position="647"/>
    </location>
</feature>
<keyword evidence="1" id="KW-0833">Ubl conjugation pathway</keyword>
<gene>
    <name evidence="3" type="ORF">BKA59DRAFT_507235</name>
</gene>
<reference evidence="3" key="1">
    <citation type="journal article" date="2021" name="Nat. Commun.">
        <title>Genetic determinants of endophytism in the Arabidopsis root mycobiome.</title>
        <authorList>
            <person name="Mesny F."/>
            <person name="Miyauchi S."/>
            <person name="Thiergart T."/>
            <person name="Pickel B."/>
            <person name="Atanasova L."/>
            <person name="Karlsson M."/>
            <person name="Huettel B."/>
            <person name="Barry K.W."/>
            <person name="Haridas S."/>
            <person name="Chen C."/>
            <person name="Bauer D."/>
            <person name="Andreopoulos W."/>
            <person name="Pangilinan J."/>
            <person name="LaButti K."/>
            <person name="Riley R."/>
            <person name="Lipzen A."/>
            <person name="Clum A."/>
            <person name="Drula E."/>
            <person name="Henrissat B."/>
            <person name="Kohler A."/>
            <person name="Grigoriev I.V."/>
            <person name="Martin F.M."/>
            <person name="Hacquard S."/>
        </authorList>
    </citation>
    <scope>NUCLEOTIDE SEQUENCE</scope>
    <source>
        <strain evidence="3">MPI-SDFR-AT-0068</strain>
    </source>
</reference>
<name>A0A8K0S3W5_9HYPO</name>
<evidence type="ECO:0000256" key="1">
    <source>
        <dbReference type="ARBA" id="ARBA00022786"/>
    </source>
</evidence>
<feature type="region of interest" description="Disordered" evidence="2">
    <location>
        <begin position="84"/>
        <end position="105"/>
    </location>
</feature>
<feature type="compositionally biased region" description="Basic and acidic residues" evidence="2">
    <location>
        <begin position="18"/>
        <end position="30"/>
    </location>
</feature>
<feature type="compositionally biased region" description="Low complexity" evidence="2">
    <location>
        <begin position="140"/>
        <end position="160"/>
    </location>
</feature>
<dbReference type="Proteomes" id="UP000813427">
    <property type="component" value="Unassembled WGS sequence"/>
</dbReference>
<evidence type="ECO:0000313" key="3">
    <source>
        <dbReference type="EMBL" id="KAH7256322.1"/>
    </source>
</evidence>
<dbReference type="AlphaFoldDB" id="A0A8K0S3W5"/>
<sequence length="829" mass="91384">MPGLIRRLITPQRSQANIRDRDRGRDRDGNEDLTDSCEELSSCCSKKSTQRRANNTKSRLPVPKQKAVSAARVTIPRVPDVHRVAHPVPSLPTPRLRPPSISSSRFEGRSAALDALTGNVPTNRRTEPILCPVEHGQTHPHSYQYSHSSHSSRYLRPPRSGNGPLSTVNVIDDSPRLERPSPGASTVSLSNHGADEYEVEPTSWQPAQPMYDDQSLGSSSDSVNRLFRETDEAFKALGSALRETQRASQVSDLPSPPSPPGIPTQHKHSKSMPLPTGFQKHSRWRGEVSPSASSQRSSPDRRSSVVKKPQRKKHNLAGHPFAKAAIRTPRWTLSENVTDILTGQRFRRIEADEMLTPDRIEALRKKREAAQQLDEEREERRERYSIDSVRSAASDNSETDVEPFHLDELASRIRARQAMEHPVISIEETPPAPELTPDLDVVSRDFTKQSSVTADDASIGSARDKSDTSPETSPQLPMKNPARVGAEAIQKLPPIPEIVAAGTLRTQSEPPASTTTPKTANIKMDENDEYFYLKSTPYTLTKPSFRHGPITLSKAEAGKGVKTMDDTLDWTAFQMAILGGAGDLLQDMSSEEDTKQVEEITSWFDTFGFETYGVLVPGDVPKPESEPEPTPSMRSSAHSTLSSTPSTINTDVDLPIPVGAEFPSGFWNAPAPGQALDKAKFFNSTGLKRWVGEGGPKRPSSHSSEESLPPSPMMPLVVRMGTGEADIPNTVPMGYNLGHDLGDFLKWEAENVRPATTLHITSEDVAAYEDRRAREALVAAQQARRAAAVAAAQQSQADMEGVHQALQERERDDDIRRVRDDRIGVSRRR</sequence>
<feature type="region of interest" description="Disordered" evidence="2">
    <location>
        <begin position="618"/>
        <end position="649"/>
    </location>
</feature>